<dbReference type="Proteomes" id="UP001365781">
    <property type="component" value="Unassembled WGS sequence"/>
</dbReference>
<dbReference type="EMBL" id="JBBAYM010000060">
    <property type="protein sequence ID" value="MEI5616648.1"/>
    <property type="molecule type" value="Genomic_DNA"/>
</dbReference>
<dbReference type="InterPro" id="IPR046200">
    <property type="entry name" value="DUF6233"/>
</dbReference>
<gene>
    <name evidence="1" type="ORF">WB403_46890</name>
</gene>
<keyword evidence="2" id="KW-1185">Reference proteome</keyword>
<dbReference type="RefSeq" id="WP_336543402.1">
    <property type="nucleotide sequence ID" value="NZ_JBBAYL010000041.1"/>
</dbReference>
<protein>
    <submittedName>
        <fullName evidence="1">DUF6233 domain-containing protein</fullName>
    </submittedName>
</protein>
<reference evidence="1 2" key="1">
    <citation type="submission" date="2024-03" db="EMBL/GenBank/DDBJ databases">
        <title>First Report of Pectobacterium brasiliscabiei causing potato scab in china.</title>
        <authorList>
            <person name="Handique U."/>
        </authorList>
    </citation>
    <scope>NUCLEOTIDE SEQUENCE [LARGE SCALE GENOMIC DNA]</scope>
    <source>
        <strain evidence="1 2">ZRIMU1503</strain>
    </source>
</reference>
<proteinExistence type="predicted"/>
<organism evidence="1 2">
    <name type="scientific">Streptomyces brasiliscabiei</name>
    <dbReference type="NCBI Taxonomy" id="2736302"/>
    <lineage>
        <taxon>Bacteria</taxon>
        <taxon>Bacillati</taxon>
        <taxon>Actinomycetota</taxon>
        <taxon>Actinomycetes</taxon>
        <taxon>Kitasatosporales</taxon>
        <taxon>Streptomycetaceae</taxon>
        <taxon>Streptomyces</taxon>
    </lineage>
</organism>
<accession>A0ABU8GTX4</accession>
<evidence type="ECO:0000313" key="2">
    <source>
        <dbReference type="Proteomes" id="UP001365781"/>
    </source>
</evidence>
<sequence>MWPERIDRKIAALRQREAEQEHRRRSRPRRPNWIVELGIGQGRPPAAVHTGDCYAAEKRRRSVDRDKARRLLAPGLPACTHRHPGQHLGTLG</sequence>
<evidence type="ECO:0000313" key="1">
    <source>
        <dbReference type="EMBL" id="MEI5616648.1"/>
    </source>
</evidence>
<dbReference type="Pfam" id="PF19746">
    <property type="entry name" value="DUF6233"/>
    <property type="match status" value="1"/>
</dbReference>
<name>A0ABU8GTX4_9ACTN</name>
<comment type="caution">
    <text evidence="1">The sequence shown here is derived from an EMBL/GenBank/DDBJ whole genome shotgun (WGS) entry which is preliminary data.</text>
</comment>